<accession>X0Y8E6</accession>
<evidence type="ECO:0000313" key="1">
    <source>
        <dbReference type="EMBL" id="GAG43567.1"/>
    </source>
</evidence>
<organism evidence="1">
    <name type="scientific">marine sediment metagenome</name>
    <dbReference type="NCBI Taxonomy" id="412755"/>
    <lineage>
        <taxon>unclassified sequences</taxon>
        <taxon>metagenomes</taxon>
        <taxon>ecological metagenomes</taxon>
    </lineage>
</organism>
<reference evidence="1" key="1">
    <citation type="journal article" date="2014" name="Front. Microbiol.">
        <title>High frequency of phylogenetically diverse reductive dehalogenase-homologous genes in deep subseafloor sedimentary metagenomes.</title>
        <authorList>
            <person name="Kawai M."/>
            <person name="Futagami T."/>
            <person name="Toyoda A."/>
            <person name="Takaki Y."/>
            <person name="Nishi S."/>
            <person name="Hori S."/>
            <person name="Arai W."/>
            <person name="Tsubouchi T."/>
            <person name="Morono Y."/>
            <person name="Uchiyama I."/>
            <person name="Ito T."/>
            <person name="Fujiyama A."/>
            <person name="Inagaki F."/>
            <person name="Takami H."/>
        </authorList>
    </citation>
    <scope>NUCLEOTIDE SEQUENCE</scope>
    <source>
        <strain evidence="1">Expedition CK06-06</strain>
    </source>
</reference>
<gene>
    <name evidence="1" type="ORF">S01H1_84675</name>
</gene>
<name>X0Y8E6_9ZZZZ</name>
<protein>
    <submittedName>
        <fullName evidence="1">Uncharacterized protein</fullName>
    </submittedName>
</protein>
<sequence length="33" mass="3848">TRTVQDQNQENITLFAGVVTQRINPFVMDSIRR</sequence>
<dbReference type="EMBL" id="BARS01057876">
    <property type="protein sequence ID" value="GAG43567.1"/>
    <property type="molecule type" value="Genomic_DNA"/>
</dbReference>
<dbReference type="AlphaFoldDB" id="X0Y8E6"/>
<comment type="caution">
    <text evidence="1">The sequence shown here is derived from an EMBL/GenBank/DDBJ whole genome shotgun (WGS) entry which is preliminary data.</text>
</comment>
<proteinExistence type="predicted"/>
<feature type="non-terminal residue" evidence="1">
    <location>
        <position position="1"/>
    </location>
</feature>